<feature type="compositionally biased region" description="Acidic residues" evidence="1">
    <location>
        <begin position="424"/>
        <end position="445"/>
    </location>
</feature>
<dbReference type="Proteomes" id="UP000726737">
    <property type="component" value="Unassembled WGS sequence"/>
</dbReference>
<keyword evidence="3" id="KW-1185">Reference proteome</keyword>
<dbReference type="InterPro" id="IPR038765">
    <property type="entry name" value="Papain-like_cys_pep_sf"/>
</dbReference>
<sequence length="445" mass="49999">MSSAKPIHVGDSLPKALESKVMFSKYWQKFQSGQMLLRIALPSIIKQAEVEVIYERPPPKERIYEARISTLRTIPSEEIALRACSMLLAQGEVVGSESANEAWGIYIAGIGNFTPAAIRLLPGAARTKNFVDKVKEMLTWVEVEVLEFDREFAAWFRVILLDEPGIMVREFQPTSGAPLSIESVLFLMKECYIDDEAVRSIMELFSETYGANGRYLFIPPLQISLWKKNLYWDWKKDIVGSGQIEKAFAVVHMPGHWGALEVDFIQRKISFGDSLLWAVPNDTVEAVREWIRHCGVDTDQWDCRVEHFAVPRQPAGSGSCAVNATNAIEKSINPVIEGWTHQRSAYHRTRFLKLITGHTKFQDHQDIAAQSGRGQKVGVMLYCDVAVDFFHSDVDETDLFFPDSNPLATKATEDKADGPWVDGGEMDEGEMDGGEMDGGEIDETK</sequence>
<comment type="caution">
    <text evidence="2">The sequence shown here is derived from an EMBL/GenBank/DDBJ whole genome shotgun (WGS) entry which is preliminary data.</text>
</comment>
<evidence type="ECO:0000313" key="3">
    <source>
        <dbReference type="Proteomes" id="UP000726737"/>
    </source>
</evidence>
<feature type="region of interest" description="Disordered" evidence="1">
    <location>
        <begin position="401"/>
        <end position="445"/>
    </location>
</feature>
<name>A0A9P6U665_9FUNG</name>
<proteinExistence type="predicted"/>
<accession>A0A9P6U665</accession>
<gene>
    <name evidence="2" type="ORF">BG011_001237</name>
</gene>
<dbReference type="SUPFAM" id="SSF54001">
    <property type="entry name" value="Cysteine proteinases"/>
    <property type="match status" value="1"/>
</dbReference>
<reference evidence="2" key="1">
    <citation type="journal article" date="2020" name="Fungal Divers.">
        <title>Resolving the Mortierellaceae phylogeny through synthesis of multi-gene phylogenetics and phylogenomics.</title>
        <authorList>
            <person name="Vandepol N."/>
            <person name="Liber J."/>
            <person name="Desiro A."/>
            <person name="Na H."/>
            <person name="Kennedy M."/>
            <person name="Barry K."/>
            <person name="Grigoriev I.V."/>
            <person name="Miller A.N."/>
            <person name="O'Donnell K."/>
            <person name="Stajich J.E."/>
            <person name="Bonito G."/>
        </authorList>
    </citation>
    <scope>NUCLEOTIDE SEQUENCE</scope>
    <source>
        <strain evidence="2">KOD948</strain>
    </source>
</reference>
<evidence type="ECO:0000313" key="2">
    <source>
        <dbReference type="EMBL" id="KAG0261256.1"/>
    </source>
</evidence>
<feature type="non-terminal residue" evidence="2">
    <location>
        <position position="445"/>
    </location>
</feature>
<protein>
    <submittedName>
        <fullName evidence="2">Uncharacterized protein</fullName>
    </submittedName>
</protein>
<dbReference type="AlphaFoldDB" id="A0A9P6U665"/>
<evidence type="ECO:0000256" key="1">
    <source>
        <dbReference type="SAM" id="MobiDB-lite"/>
    </source>
</evidence>
<dbReference type="OrthoDB" id="2447396at2759"/>
<organism evidence="2 3">
    <name type="scientific">Mortierella polycephala</name>
    <dbReference type="NCBI Taxonomy" id="41804"/>
    <lineage>
        <taxon>Eukaryota</taxon>
        <taxon>Fungi</taxon>
        <taxon>Fungi incertae sedis</taxon>
        <taxon>Mucoromycota</taxon>
        <taxon>Mortierellomycotina</taxon>
        <taxon>Mortierellomycetes</taxon>
        <taxon>Mortierellales</taxon>
        <taxon>Mortierellaceae</taxon>
        <taxon>Mortierella</taxon>
    </lineage>
</organism>
<dbReference type="Gene3D" id="3.40.395.10">
    <property type="entry name" value="Adenoviral Proteinase, Chain A"/>
    <property type="match status" value="1"/>
</dbReference>
<dbReference type="EMBL" id="JAAAJA010000130">
    <property type="protein sequence ID" value="KAG0261256.1"/>
    <property type="molecule type" value="Genomic_DNA"/>
</dbReference>